<comment type="caution">
    <text evidence="1">The sequence shown here is derived from an EMBL/GenBank/DDBJ whole genome shotgun (WGS) entry which is preliminary data.</text>
</comment>
<organism evidence="1 2">
    <name type="scientific">Streptomyces caniferus</name>
    <dbReference type="NCBI Taxonomy" id="285557"/>
    <lineage>
        <taxon>Bacteria</taxon>
        <taxon>Bacillati</taxon>
        <taxon>Actinomycetota</taxon>
        <taxon>Actinomycetes</taxon>
        <taxon>Kitasatosporales</taxon>
        <taxon>Streptomycetaceae</taxon>
        <taxon>Streptomyces</taxon>
    </lineage>
</organism>
<accession>A0A640SIE8</accession>
<proteinExistence type="predicted"/>
<dbReference type="AlphaFoldDB" id="A0A640SIE8"/>
<dbReference type="Proteomes" id="UP000435837">
    <property type="component" value="Unassembled WGS sequence"/>
</dbReference>
<gene>
    <name evidence="1" type="ORF">Scani_68720</name>
</gene>
<evidence type="ECO:0000313" key="1">
    <source>
        <dbReference type="EMBL" id="GFE10604.1"/>
    </source>
</evidence>
<reference evidence="1 2" key="1">
    <citation type="submission" date="2019-12" db="EMBL/GenBank/DDBJ databases">
        <title>Whole genome shotgun sequence of Streptomyces caniferus NBRC 15389.</title>
        <authorList>
            <person name="Ichikawa N."/>
            <person name="Kimura A."/>
            <person name="Kitahashi Y."/>
            <person name="Komaki H."/>
            <person name="Tamura T."/>
        </authorList>
    </citation>
    <scope>NUCLEOTIDE SEQUENCE [LARGE SCALE GENOMIC DNA]</scope>
    <source>
        <strain evidence="1 2">NBRC 15389</strain>
    </source>
</reference>
<dbReference type="EMBL" id="BLIN01000005">
    <property type="protein sequence ID" value="GFE10604.1"/>
    <property type="molecule type" value="Genomic_DNA"/>
</dbReference>
<name>A0A640SIE8_9ACTN</name>
<sequence>MLAPEISTDRGVAGADGPLPDVAGLVARSVTECVTGRAAAVVAGFVARFEAGLMADSLRGAVLLSGLRRPVAALGRGALADRCP</sequence>
<protein>
    <submittedName>
        <fullName evidence="1">Uncharacterized protein</fullName>
    </submittedName>
</protein>
<evidence type="ECO:0000313" key="2">
    <source>
        <dbReference type="Proteomes" id="UP000435837"/>
    </source>
</evidence>